<dbReference type="PANTHER" id="PTHR31808">
    <property type="entry name" value="EXPRESSED PROTEIN"/>
    <property type="match status" value="1"/>
</dbReference>
<name>A0A7S1SMS2_9CHLO</name>
<evidence type="ECO:0000313" key="2">
    <source>
        <dbReference type="EMBL" id="CAD9203661.1"/>
    </source>
</evidence>
<gene>
    <name evidence="2" type="ORF">TCHU04912_LOCUS5896</name>
</gene>
<accession>A0A7S1SMS2</accession>
<dbReference type="InterPro" id="IPR008479">
    <property type="entry name" value="DUF760"/>
</dbReference>
<dbReference type="Pfam" id="PF05542">
    <property type="entry name" value="DUF760"/>
    <property type="match status" value="1"/>
</dbReference>
<feature type="compositionally biased region" description="Low complexity" evidence="1">
    <location>
        <begin position="1"/>
        <end position="13"/>
    </location>
</feature>
<dbReference type="InterPro" id="IPR038925">
    <property type="entry name" value="At3g17800-like"/>
</dbReference>
<proteinExistence type="predicted"/>
<evidence type="ECO:0000256" key="1">
    <source>
        <dbReference type="SAM" id="MobiDB-lite"/>
    </source>
</evidence>
<reference evidence="2" key="1">
    <citation type="submission" date="2021-01" db="EMBL/GenBank/DDBJ databases">
        <authorList>
            <person name="Corre E."/>
            <person name="Pelletier E."/>
            <person name="Niang G."/>
            <person name="Scheremetjew M."/>
            <person name="Finn R."/>
            <person name="Kale V."/>
            <person name="Holt S."/>
            <person name="Cochrane G."/>
            <person name="Meng A."/>
            <person name="Brown T."/>
            <person name="Cohen L."/>
        </authorList>
    </citation>
    <scope>NUCLEOTIDE SEQUENCE</scope>
    <source>
        <strain evidence="2">PLY429</strain>
    </source>
</reference>
<protein>
    <recommendedName>
        <fullName evidence="3">DUF760 domain-containing protein</fullName>
    </recommendedName>
</protein>
<sequence>MASTSASVFVAAAAPPPTPAAARRSARSANLASRASSLAARLPLRAARKPPALSAGRTSRRVCVAAASSDGEELSLTPGKPKTPFGEMLKYYLTMEPQLFQTAVDEQFQKLAGLKEAAEKKLSDSQSDASAALDMVLYRRMDEVKAKENRDVLEDLMYLCVLEKFVALQVPMLPRMDGVVDVESANLKALTDGIHSREALEMVKEHLKSMMGPTATAYSNAAVKMSKLQMTQVYAASIMFGYFIRRVDKRFQLEQQFGTLEDEVPTEAGASVDEETLQRLERLFHAAGEQEVPDAPAADAPVPKRVQRKATLKEYVEGFDQATLVETANVLSLEAASLVERQSSALFGDIKELQTQMQAVIGEDASSMEDLMKRISDAVQGEKVDVLTMTVGTQRRAVLEAVAYGTFLRDVETHVDTEYHLITPARVTPRQLGE</sequence>
<dbReference type="EMBL" id="HBGG01011578">
    <property type="protein sequence ID" value="CAD9203661.1"/>
    <property type="molecule type" value="Transcribed_RNA"/>
</dbReference>
<organism evidence="2">
    <name type="scientific">Tetraselmis chuii</name>
    <dbReference type="NCBI Taxonomy" id="63592"/>
    <lineage>
        <taxon>Eukaryota</taxon>
        <taxon>Viridiplantae</taxon>
        <taxon>Chlorophyta</taxon>
        <taxon>core chlorophytes</taxon>
        <taxon>Chlorodendrophyceae</taxon>
        <taxon>Chlorodendrales</taxon>
        <taxon>Chlorodendraceae</taxon>
        <taxon>Tetraselmis</taxon>
    </lineage>
</organism>
<evidence type="ECO:0008006" key="3">
    <source>
        <dbReference type="Google" id="ProtNLM"/>
    </source>
</evidence>
<dbReference type="AlphaFoldDB" id="A0A7S1SMS2"/>
<feature type="region of interest" description="Disordered" evidence="1">
    <location>
        <begin position="1"/>
        <end position="28"/>
    </location>
</feature>
<dbReference type="PANTHER" id="PTHR31808:SF4">
    <property type="entry name" value="LIGASE, PUTATIVE (DUF760)-RELATED"/>
    <property type="match status" value="1"/>
</dbReference>